<dbReference type="SUPFAM" id="SSF47384">
    <property type="entry name" value="Homodimeric domain of signal transducing histidine kinase"/>
    <property type="match status" value="1"/>
</dbReference>
<evidence type="ECO:0000259" key="8">
    <source>
        <dbReference type="PROSITE" id="PS50109"/>
    </source>
</evidence>
<dbReference type="InterPro" id="IPR005467">
    <property type="entry name" value="His_kinase_dom"/>
</dbReference>
<dbReference type="Pfam" id="PF00571">
    <property type="entry name" value="CBS"/>
    <property type="match status" value="2"/>
</dbReference>
<feature type="domain" description="PAC" evidence="10">
    <location>
        <begin position="725"/>
        <end position="778"/>
    </location>
</feature>
<dbReference type="PROSITE" id="PS51371">
    <property type="entry name" value="CBS"/>
    <property type="match status" value="2"/>
</dbReference>
<evidence type="ECO:0000256" key="1">
    <source>
        <dbReference type="ARBA" id="ARBA00000085"/>
    </source>
</evidence>
<keyword evidence="6" id="KW-0902">Two-component regulatory system</keyword>
<comment type="catalytic activity">
    <reaction evidence="1">
        <text>ATP + protein L-histidine = ADP + protein N-phospho-L-histidine.</text>
        <dbReference type="EC" id="2.7.13.3"/>
    </reaction>
</comment>
<dbReference type="SMART" id="SM00116">
    <property type="entry name" value="CBS"/>
    <property type="match status" value="2"/>
</dbReference>
<sequence length="1154" mass="131621">MSNHADDFTLNELRSAIVRNILTVSPETPVIEAIAQMLSFDSDHTDGNDGIDEDYIHQEARSRCVLVVDKEKVIGIFTERDVFRLSVHQRSLEQLTMQAVMTSPVIAIQESEFTDFLAVMHLLQKHRIRNLPILDDSDRPLGLLTQESLWQLSLSQLLIHQTAQKEVIGISKIAISRQQAAIQKLKSAEQALKIQRDFNQLIAEISSRFIDVSPHNLDVEIVSALQLVCKATNSDTSYLIKYDIAEPSDDAISSLPEGTVSVTHAWSKPEYSQQMTLVKNIPLTLFPWSHTQLLQRQIVNIPNVADVPVEAAIDRSHWQKFHLVSNLSVPLIQKSVVKGLIGFASFSHVTHWDGESIRLLQVMGQAIANIQERIQSEYNLQVSENRLRLALCAANQGLYDLDLLSGSVIVNAEYAMMLGYDPDTFQETNAKWMERMHPDDRDRTLEIYTNYIAGVLPDYEVEFRQRTKTGEWKWILSLGKIVARDEWDNPVRMIGTHTDISDRKKAEAEKLLAEQVRKELKLLESLFDIILAGYWDWDIQTNEEYLSEGFKKMFGYEDAELPNSPETWQNLIFAEDLVKVLESFDRHVESHGALPYRNEVRYRHKDGSTVWVICLGKVIEWDGDRPLRMIGCHIDISDRKKSEEALRLSEERLNLALEAAGDGLWDWNIPTGDLYLSPQWAEMIGFESNELAADVSVWEQLIHPDDKPWVMECLNAHFADATVPYKFDYRVRTKSGKYCWIANYGKVVRRDAEGNPLRMIGTHRDMTISKQTEEKLRKSDTHLKTAQRIGKLGSWEFDPHKGRILWSDEMFQIFGRDPQLGTPSFEELQQLIHPDDREFHQQLVQSAISEIQPYNLEIRFYRFDGSLGYLQSRGEPIVDEVGHLLLLIGTALDITDRKQSEAKLRQTTAQLAASNHELEAFAYSVSHDLRSPLRAIDGFSKALIEDYGDKFDDDAKDYFDRIRRNVSRMGTLIEDLLRLSRVSRSEMQYGQVNLSQLVQEQLDELKALEPDRQVEIAIADGVVVLADLALMRIAISNLIQNAWKFTSHHPIARIEFGVIASHGDRANIANIQDDQLVYFVRDDGAGFDMNYANLLFGVFQRLHNTNEFAGTGIGLATVQRAIHRHGGQVWAEGAVEKGATFYFTLADLSLVQEL</sequence>
<keyword evidence="4" id="KW-0808">Transferase</keyword>
<dbReference type="InterPro" id="IPR000644">
    <property type="entry name" value="CBS_dom"/>
</dbReference>
<feature type="domain" description="PAS" evidence="9">
    <location>
        <begin position="383"/>
        <end position="455"/>
    </location>
</feature>
<dbReference type="InterPro" id="IPR052162">
    <property type="entry name" value="Sensor_kinase/Photoreceptor"/>
</dbReference>
<dbReference type="SMART" id="SM00388">
    <property type="entry name" value="HisKA"/>
    <property type="match status" value="1"/>
</dbReference>
<feature type="domain" description="CBS" evidence="11">
    <location>
        <begin position="101"/>
        <end position="162"/>
    </location>
</feature>
<evidence type="ECO:0000256" key="7">
    <source>
        <dbReference type="PROSITE-ProRule" id="PRU00703"/>
    </source>
</evidence>
<evidence type="ECO:0000259" key="9">
    <source>
        <dbReference type="PROSITE" id="PS50112"/>
    </source>
</evidence>
<keyword evidence="5" id="KW-0418">Kinase</keyword>
<dbReference type="FunFam" id="1.10.287.130:FF:000101">
    <property type="entry name" value="Sensor histidine kinase"/>
    <property type="match status" value="1"/>
</dbReference>
<evidence type="ECO:0000256" key="2">
    <source>
        <dbReference type="ARBA" id="ARBA00012438"/>
    </source>
</evidence>
<feature type="domain" description="Histidine kinase" evidence="8">
    <location>
        <begin position="924"/>
        <end position="1149"/>
    </location>
</feature>
<keyword evidence="13" id="KW-1185">Reference proteome</keyword>
<evidence type="ECO:0000256" key="6">
    <source>
        <dbReference type="ARBA" id="ARBA00023012"/>
    </source>
</evidence>
<dbReference type="SUPFAM" id="SSF55874">
    <property type="entry name" value="ATPase domain of HSP90 chaperone/DNA topoisomerase II/histidine kinase"/>
    <property type="match status" value="1"/>
</dbReference>
<dbReference type="CDD" id="cd00082">
    <property type="entry name" value="HisKA"/>
    <property type="match status" value="1"/>
</dbReference>
<dbReference type="Gene3D" id="3.30.450.40">
    <property type="match status" value="1"/>
</dbReference>
<dbReference type="InterPro" id="IPR036097">
    <property type="entry name" value="HisK_dim/P_sf"/>
</dbReference>
<evidence type="ECO:0000313" key="13">
    <source>
        <dbReference type="Proteomes" id="UP001152872"/>
    </source>
</evidence>
<evidence type="ECO:0000313" key="12">
    <source>
        <dbReference type="EMBL" id="MDG3495842.1"/>
    </source>
</evidence>
<dbReference type="InterPro" id="IPR003661">
    <property type="entry name" value="HisK_dim/P_dom"/>
</dbReference>
<feature type="domain" description="PAC" evidence="10">
    <location>
        <begin position="854"/>
        <end position="906"/>
    </location>
</feature>
<dbReference type="InterPro" id="IPR004358">
    <property type="entry name" value="Sig_transdc_His_kin-like_C"/>
</dbReference>
<dbReference type="Gene3D" id="3.30.565.10">
    <property type="entry name" value="Histidine kinase-like ATPase, C-terminal domain"/>
    <property type="match status" value="1"/>
</dbReference>
<reference evidence="12" key="1">
    <citation type="submission" date="2019-05" db="EMBL/GenBank/DDBJ databases">
        <title>Whole genome sequencing of Pseudanabaena catenata USMAC16.</title>
        <authorList>
            <person name="Khan Z."/>
            <person name="Omar W.M."/>
            <person name="Convey P."/>
            <person name="Merican F."/>
            <person name="Najimudin N."/>
        </authorList>
    </citation>
    <scope>NUCLEOTIDE SEQUENCE</scope>
    <source>
        <strain evidence="12">USMAC16</strain>
    </source>
</reference>
<proteinExistence type="predicted"/>
<dbReference type="SUPFAM" id="SSF54631">
    <property type="entry name" value="CBS-domain pair"/>
    <property type="match status" value="1"/>
</dbReference>
<keyword evidence="3" id="KW-0597">Phosphoprotein</keyword>
<dbReference type="InterPro" id="IPR036890">
    <property type="entry name" value="HATPase_C_sf"/>
</dbReference>
<evidence type="ECO:0000259" key="10">
    <source>
        <dbReference type="PROSITE" id="PS50113"/>
    </source>
</evidence>
<dbReference type="Pfam" id="PF02518">
    <property type="entry name" value="HATPase_c"/>
    <property type="match status" value="1"/>
</dbReference>
<evidence type="ECO:0000256" key="3">
    <source>
        <dbReference type="ARBA" id="ARBA00022553"/>
    </source>
</evidence>
<dbReference type="CDD" id="cd00130">
    <property type="entry name" value="PAS"/>
    <property type="match status" value="4"/>
</dbReference>
<dbReference type="InterPro" id="IPR001610">
    <property type="entry name" value="PAC"/>
</dbReference>
<evidence type="ECO:0000256" key="4">
    <source>
        <dbReference type="ARBA" id="ARBA00022679"/>
    </source>
</evidence>
<dbReference type="Pfam" id="PF08447">
    <property type="entry name" value="PAS_3"/>
    <property type="match status" value="4"/>
</dbReference>
<dbReference type="SMART" id="SM00065">
    <property type="entry name" value="GAF"/>
    <property type="match status" value="1"/>
</dbReference>
<dbReference type="Gene3D" id="3.10.580.10">
    <property type="entry name" value="CBS-domain"/>
    <property type="match status" value="1"/>
</dbReference>
<dbReference type="Gene3D" id="1.10.287.130">
    <property type="match status" value="1"/>
</dbReference>
<dbReference type="Gene3D" id="3.30.450.20">
    <property type="entry name" value="PAS domain"/>
    <property type="match status" value="4"/>
</dbReference>
<dbReference type="InterPro" id="IPR029016">
    <property type="entry name" value="GAF-like_dom_sf"/>
</dbReference>
<dbReference type="InterPro" id="IPR003018">
    <property type="entry name" value="GAF"/>
</dbReference>
<dbReference type="InterPro" id="IPR000014">
    <property type="entry name" value="PAS"/>
</dbReference>
<evidence type="ECO:0000256" key="5">
    <source>
        <dbReference type="ARBA" id="ARBA00022777"/>
    </source>
</evidence>
<dbReference type="EMBL" id="VBTY01000129">
    <property type="protein sequence ID" value="MDG3495842.1"/>
    <property type="molecule type" value="Genomic_DNA"/>
</dbReference>
<accession>A0A9X4MA28</accession>
<dbReference type="SMART" id="SM00086">
    <property type="entry name" value="PAC"/>
    <property type="match status" value="4"/>
</dbReference>
<organism evidence="12 13">
    <name type="scientific">Pseudanabaena catenata USMAC16</name>
    <dbReference type="NCBI Taxonomy" id="1855837"/>
    <lineage>
        <taxon>Bacteria</taxon>
        <taxon>Bacillati</taxon>
        <taxon>Cyanobacteriota</taxon>
        <taxon>Cyanophyceae</taxon>
        <taxon>Pseudanabaenales</taxon>
        <taxon>Pseudanabaenaceae</taxon>
        <taxon>Pseudanabaena</taxon>
    </lineage>
</organism>
<dbReference type="Pfam" id="PF00512">
    <property type="entry name" value="HisKA"/>
    <property type="match status" value="1"/>
</dbReference>
<dbReference type="SMART" id="SM00387">
    <property type="entry name" value="HATPase_c"/>
    <property type="match status" value="1"/>
</dbReference>
<dbReference type="FunFam" id="3.30.565.10:FF:000006">
    <property type="entry name" value="Sensor histidine kinase WalK"/>
    <property type="match status" value="1"/>
</dbReference>
<dbReference type="AlphaFoldDB" id="A0A9X4MA28"/>
<dbReference type="Pfam" id="PF01590">
    <property type="entry name" value="GAF"/>
    <property type="match status" value="1"/>
</dbReference>
<dbReference type="InterPro" id="IPR035965">
    <property type="entry name" value="PAS-like_dom_sf"/>
</dbReference>
<gene>
    <name evidence="12" type="ORF">FEV09_14930</name>
</gene>
<evidence type="ECO:0000259" key="11">
    <source>
        <dbReference type="PROSITE" id="PS51371"/>
    </source>
</evidence>
<dbReference type="Proteomes" id="UP001152872">
    <property type="component" value="Unassembled WGS sequence"/>
</dbReference>
<dbReference type="SUPFAM" id="SSF55781">
    <property type="entry name" value="GAF domain-like"/>
    <property type="match status" value="1"/>
</dbReference>
<dbReference type="PRINTS" id="PR00344">
    <property type="entry name" value="BCTRLSENSOR"/>
</dbReference>
<dbReference type="SMART" id="SM00091">
    <property type="entry name" value="PAS"/>
    <property type="match status" value="4"/>
</dbReference>
<dbReference type="CDD" id="cd04620">
    <property type="entry name" value="CBS_two-component_sensor_histidine_kinase_repeat1"/>
    <property type="match status" value="1"/>
</dbReference>
<feature type="domain" description="PAC" evidence="10">
    <location>
        <begin position="596"/>
        <end position="648"/>
    </location>
</feature>
<dbReference type="GO" id="GO:0000155">
    <property type="term" value="F:phosphorelay sensor kinase activity"/>
    <property type="evidence" value="ECO:0007669"/>
    <property type="project" value="InterPro"/>
</dbReference>
<dbReference type="InterPro" id="IPR000700">
    <property type="entry name" value="PAS-assoc_C"/>
</dbReference>
<dbReference type="SUPFAM" id="SSF55785">
    <property type="entry name" value="PYP-like sensor domain (PAS domain)"/>
    <property type="match status" value="4"/>
</dbReference>
<protein>
    <recommendedName>
        <fullName evidence="2">histidine kinase</fullName>
        <ecNumber evidence="2">2.7.13.3</ecNumber>
    </recommendedName>
</protein>
<dbReference type="PROSITE" id="PS50112">
    <property type="entry name" value="PAS"/>
    <property type="match status" value="2"/>
</dbReference>
<dbReference type="InterPro" id="IPR046342">
    <property type="entry name" value="CBS_dom_sf"/>
</dbReference>
<dbReference type="PANTHER" id="PTHR43304:SF1">
    <property type="entry name" value="PAC DOMAIN-CONTAINING PROTEIN"/>
    <property type="match status" value="1"/>
</dbReference>
<keyword evidence="7" id="KW-0129">CBS domain</keyword>
<dbReference type="Gene3D" id="2.10.70.100">
    <property type="match status" value="1"/>
</dbReference>
<dbReference type="NCBIfam" id="TIGR00229">
    <property type="entry name" value="sensory_box"/>
    <property type="match status" value="4"/>
</dbReference>
<dbReference type="PROSITE" id="PS50113">
    <property type="entry name" value="PAC"/>
    <property type="match status" value="4"/>
</dbReference>
<feature type="domain" description="CBS" evidence="11">
    <location>
        <begin position="17"/>
        <end position="92"/>
    </location>
</feature>
<dbReference type="PROSITE" id="PS50109">
    <property type="entry name" value="HIS_KIN"/>
    <property type="match status" value="1"/>
</dbReference>
<comment type="caution">
    <text evidence="12">The sequence shown here is derived from an EMBL/GenBank/DDBJ whole genome shotgun (WGS) entry which is preliminary data.</text>
</comment>
<dbReference type="PANTHER" id="PTHR43304">
    <property type="entry name" value="PHYTOCHROME-LIKE PROTEIN CPH1"/>
    <property type="match status" value="1"/>
</dbReference>
<dbReference type="RefSeq" id="WP_009627985.1">
    <property type="nucleotide sequence ID" value="NZ_VBTY01000129.1"/>
</dbReference>
<feature type="domain" description="PAC" evidence="10">
    <location>
        <begin position="459"/>
        <end position="512"/>
    </location>
</feature>
<name>A0A9X4MA28_9CYAN</name>
<dbReference type="InterPro" id="IPR013655">
    <property type="entry name" value="PAS_fold_3"/>
</dbReference>
<feature type="domain" description="PAS" evidence="9">
    <location>
        <begin position="649"/>
        <end position="721"/>
    </location>
</feature>
<dbReference type="EC" id="2.7.13.3" evidence="2"/>
<dbReference type="InterPro" id="IPR003594">
    <property type="entry name" value="HATPase_dom"/>
</dbReference>